<organism evidence="3 4">
    <name type="scientific">Paenibacillus hodogayensis</name>
    <dbReference type="NCBI Taxonomy" id="279208"/>
    <lineage>
        <taxon>Bacteria</taxon>
        <taxon>Bacillati</taxon>
        <taxon>Bacillota</taxon>
        <taxon>Bacilli</taxon>
        <taxon>Bacillales</taxon>
        <taxon>Paenibacillaceae</taxon>
        <taxon>Paenibacillus</taxon>
    </lineage>
</organism>
<evidence type="ECO:0000256" key="1">
    <source>
        <dbReference type="SAM" id="SignalP"/>
    </source>
</evidence>
<name>A0ABV5VTN7_9BACL</name>
<dbReference type="SUPFAM" id="SSF49265">
    <property type="entry name" value="Fibronectin type III"/>
    <property type="match status" value="2"/>
</dbReference>
<keyword evidence="1" id="KW-0732">Signal</keyword>
<dbReference type="InterPro" id="IPR013783">
    <property type="entry name" value="Ig-like_fold"/>
</dbReference>
<gene>
    <name evidence="3" type="ORF">ACFFNY_08605</name>
</gene>
<feature type="domain" description="Fibronectin type-III" evidence="2">
    <location>
        <begin position="501"/>
        <end position="604"/>
    </location>
</feature>
<dbReference type="RefSeq" id="WP_344912335.1">
    <property type="nucleotide sequence ID" value="NZ_BAAAYO010000010.1"/>
</dbReference>
<feature type="signal peptide" evidence="1">
    <location>
        <begin position="1"/>
        <end position="31"/>
    </location>
</feature>
<evidence type="ECO:0000313" key="3">
    <source>
        <dbReference type="EMBL" id="MFB9751630.1"/>
    </source>
</evidence>
<accession>A0ABV5VTN7</accession>
<evidence type="ECO:0000313" key="4">
    <source>
        <dbReference type="Proteomes" id="UP001589619"/>
    </source>
</evidence>
<feature type="chain" id="PRO_5045572503" evidence="1">
    <location>
        <begin position="32"/>
        <end position="941"/>
    </location>
</feature>
<dbReference type="InterPro" id="IPR003961">
    <property type="entry name" value="FN3_dom"/>
</dbReference>
<dbReference type="SMART" id="SM00060">
    <property type="entry name" value="FN3"/>
    <property type="match status" value="2"/>
</dbReference>
<dbReference type="InterPro" id="IPR036116">
    <property type="entry name" value="FN3_sf"/>
</dbReference>
<dbReference type="Gene3D" id="2.60.40.10">
    <property type="entry name" value="Immunoglobulins"/>
    <property type="match status" value="2"/>
</dbReference>
<dbReference type="Pfam" id="PF00041">
    <property type="entry name" value="fn3"/>
    <property type="match status" value="1"/>
</dbReference>
<protein>
    <submittedName>
        <fullName evidence="3">Fibronectin type III domain-containing protein</fullName>
    </submittedName>
</protein>
<reference evidence="3 4" key="1">
    <citation type="submission" date="2024-09" db="EMBL/GenBank/DDBJ databases">
        <authorList>
            <person name="Sun Q."/>
            <person name="Mori K."/>
        </authorList>
    </citation>
    <scope>NUCLEOTIDE SEQUENCE [LARGE SCALE GENOMIC DNA]</scope>
    <source>
        <strain evidence="3 4">JCM 12520</strain>
    </source>
</reference>
<sequence>MRRLYKRMVWALLAVLLFEALPLPFLQVAHAADAETSAQPSVNRAVYGAEQRIGVTEQVYRAVDGEQRKKWDKLDPNIDGELVAKRTPVSKHFLMKDGTYKAVISMIDQHYEAEDGNLYDIDTAIYEESVLASVYVPLSKANARSVRSIMSQNQAKRMAGQPLFESEFKALQVPFDTTLPKRFSSGYSISKNEETLAFKPVGASNVTGMVYGKSGLLYSNAWNSTDAILQVVDNGIKETIVLKNQDAPHKFSFEVGGPLGDSLRTREFAVQPAWLVDADGKYRDVAQSLRTEKNNLYLDIEADVSGLKFPVVIDPTVILSPPMKDGCISYNLANGSFYISNDQYTYYYTNSCSINGGALYKFDLSSISSNYGWLQAVFKTDIYLGADFNTSDDESYGYSVSLQAGKALQDWNEPSSSNDKSNPVPGIQWYSNNDIPYVNRSAQASSQPLVWDVSKAIKDIKDSGVDYGFAVREIWHDYNYSPTMQIYMGYYAQLHVNYTARPSRPALVTPNGGETLNSLYTISWVPAVDEDTPQWNLQYQIQISSNGGPWMDLVPLTAPGTTSYLYNFSGATATTTSFMRIRAFDGVYFGDWNVSDGPFTILANRAPNAPSNLTPGTPWLSAPARIPGVTPALQWIFSDPDPGDSQSAFQVVVYHSSNVAVHDSGWVYSGTNVYAVPPNVMERGHVYYWLVRTKDSFGLESPFSEARYMQTNLLPSLYLTSYTDNQTLYNNVMTFTWAYNDPDGQTQSAFQVVGTRDNWASWSYNSGEIQASSSSYVTAPLALGNWSFAIRVKDEMEWSDWAYRSNISIPNLDAGPPTVPANVWITGRTGSSVTLAWSPSTDDIGVSGYEIYNGSSLIGTSASTAYTATGLSQGALYSFTVKARDVAGNVSAPSRPLQVGFGSQGSYYDMAGKLDYIILPNGQTLDYQYDANGNLIGTAIH</sequence>
<dbReference type="Proteomes" id="UP001589619">
    <property type="component" value="Unassembled WGS sequence"/>
</dbReference>
<keyword evidence="4" id="KW-1185">Reference proteome</keyword>
<dbReference type="EMBL" id="JBHMAG010000007">
    <property type="protein sequence ID" value="MFB9751630.1"/>
    <property type="molecule type" value="Genomic_DNA"/>
</dbReference>
<dbReference type="PROSITE" id="PS50853">
    <property type="entry name" value="FN3"/>
    <property type="match status" value="2"/>
</dbReference>
<feature type="domain" description="Fibronectin type-III" evidence="2">
    <location>
        <begin position="819"/>
        <end position="904"/>
    </location>
</feature>
<dbReference type="CDD" id="cd00063">
    <property type="entry name" value="FN3"/>
    <property type="match status" value="1"/>
</dbReference>
<comment type="caution">
    <text evidence="3">The sequence shown here is derived from an EMBL/GenBank/DDBJ whole genome shotgun (WGS) entry which is preliminary data.</text>
</comment>
<dbReference type="Pfam" id="PF25788">
    <property type="entry name" value="Ig_Rha78A_N"/>
    <property type="match status" value="1"/>
</dbReference>
<proteinExistence type="predicted"/>
<evidence type="ECO:0000259" key="2">
    <source>
        <dbReference type="PROSITE" id="PS50853"/>
    </source>
</evidence>